<organism evidence="1 2">
    <name type="scientific">Dallia pectoralis</name>
    <name type="common">Alaska blackfish</name>
    <dbReference type="NCBI Taxonomy" id="75939"/>
    <lineage>
        <taxon>Eukaryota</taxon>
        <taxon>Metazoa</taxon>
        <taxon>Chordata</taxon>
        <taxon>Craniata</taxon>
        <taxon>Vertebrata</taxon>
        <taxon>Euteleostomi</taxon>
        <taxon>Actinopterygii</taxon>
        <taxon>Neopterygii</taxon>
        <taxon>Teleostei</taxon>
        <taxon>Protacanthopterygii</taxon>
        <taxon>Esociformes</taxon>
        <taxon>Umbridae</taxon>
        <taxon>Dallia</taxon>
    </lineage>
</organism>
<keyword evidence="2" id="KW-1185">Reference proteome</keyword>
<evidence type="ECO:0000313" key="1">
    <source>
        <dbReference type="EMBL" id="KAJ7991741.1"/>
    </source>
</evidence>
<proteinExistence type="predicted"/>
<dbReference type="EMBL" id="CM055753">
    <property type="protein sequence ID" value="KAJ7991741.1"/>
    <property type="molecule type" value="Genomic_DNA"/>
</dbReference>
<gene>
    <name evidence="1" type="ORF">DPEC_G00287020</name>
</gene>
<dbReference type="Proteomes" id="UP001157502">
    <property type="component" value="Chromosome 26"/>
</dbReference>
<evidence type="ECO:0000313" key="2">
    <source>
        <dbReference type="Proteomes" id="UP001157502"/>
    </source>
</evidence>
<accession>A0ACC2FK93</accession>
<reference evidence="1" key="1">
    <citation type="submission" date="2021-05" db="EMBL/GenBank/DDBJ databases">
        <authorList>
            <person name="Pan Q."/>
            <person name="Jouanno E."/>
            <person name="Zahm M."/>
            <person name="Klopp C."/>
            <person name="Cabau C."/>
            <person name="Louis A."/>
            <person name="Berthelot C."/>
            <person name="Parey E."/>
            <person name="Roest Crollius H."/>
            <person name="Montfort J."/>
            <person name="Robinson-Rechavi M."/>
            <person name="Bouchez O."/>
            <person name="Lampietro C."/>
            <person name="Lopez Roques C."/>
            <person name="Donnadieu C."/>
            <person name="Postlethwait J."/>
            <person name="Bobe J."/>
            <person name="Dillon D."/>
            <person name="Chandos A."/>
            <person name="von Hippel F."/>
            <person name="Guiguen Y."/>
        </authorList>
    </citation>
    <scope>NUCLEOTIDE SEQUENCE</scope>
    <source>
        <strain evidence="1">YG-Jan2019</strain>
    </source>
</reference>
<name>A0ACC2FK93_DALPE</name>
<protein>
    <submittedName>
        <fullName evidence="1">Uncharacterized protein</fullName>
    </submittedName>
</protein>
<sequence>MPGAHTTGKSFSGSQETFINQAPVSALPDITFSFAPVPHKDNEGSTPCLVQYPDGSGQVKTSARQSYVQEPAVLCCLPGTGLSLLPAEELNRDVTHSLGPGLCFMFRR</sequence>
<comment type="caution">
    <text evidence="1">The sequence shown here is derived from an EMBL/GenBank/DDBJ whole genome shotgun (WGS) entry which is preliminary data.</text>
</comment>